<comment type="caution">
    <text evidence="2">The sequence shown here is derived from an EMBL/GenBank/DDBJ whole genome shotgun (WGS) entry which is preliminary data.</text>
</comment>
<dbReference type="InterPro" id="IPR015421">
    <property type="entry name" value="PyrdxlP-dep_Trfase_major"/>
</dbReference>
<dbReference type="Gene3D" id="3.40.640.10">
    <property type="entry name" value="Type I PLP-dependent aspartate aminotransferase-like (Major domain)"/>
    <property type="match status" value="1"/>
</dbReference>
<protein>
    <submittedName>
        <fullName evidence="2">Aminotransferase class I/II-fold pyridoxal phosphate-dependent enzyme</fullName>
    </submittedName>
</protein>
<name>A0A7K3NR54_9BACT</name>
<dbReference type="GO" id="GO:0008483">
    <property type="term" value="F:transaminase activity"/>
    <property type="evidence" value="ECO:0007669"/>
    <property type="project" value="UniProtKB-KW"/>
</dbReference>
<dbReference type="InterPro" id="IPR004839">
    <property type="entry name" value="Aminotransferase_I/II_large"/>
</dbReference>
<accession>A0A7K3NR54</accession>
<dbReference type="SUPFAM" id="SSF53383">
    <property type="entry name" value="PLP-dependent transferases"/>
    <property type="match status" value="1"/>
</dbReference>
<dbReference type="PANTHER" id="PTHR43510:SF1">
    <property type="entry name" value="AMINOTRANSFERASE FUNCTION, HYPOTHETICAL (EUROFUNG)"/>
    <property type="match status" value="1"/>
</dbReference>
<evidence type="ECO:0000313" key="3">
    <source>
        <dbReference type="Proteomes" id="UP000469724"/>
    </source>
</evidence>
<keyword evidence="3" id="KW-1185">Reference proteome</keyword>
<evidence type="ECO:0000313" key="2">
    <source>
        <dbReference type="EMBL" id="NDY58275.1"/>
    </source>
</evidence>
<dbReference type="RefSeq" id="WP_163303348.1">
    <property type="nucleotide sequence ID" value="NZ_JAAGRQ010000088.1"/>
</dbReference>
<proteinExistence type="predicted"/>
<dbReference type="Proteomes" id="UP000469724">
    <property type="component" value="Unassembled WGS sequence"/>
</dbReference>
<dbReference type="CDD" id="cd00609">
    <property type="entry name" value="AAT_like"/>
    <property type="match status" value="1"/>
</dbReference>
<dbReference type="InterPro" id="IPR015424">
    <property type="entry name" value="PyrdxlP-dep_Trfase"/>
</dbReference>
<organism evidence="2 3">
    <name type="scientific">Desulfolutivibrio sulfodismutans</name>
    <dbReference type="NCBI Taxonomy" id="63561"/>
    <lineage>
        <taxon>Bacteria</taxon>
        <taxon>Pseudomonadati</taxon>
        <taxon>Thermodesulfobacteriota</taxon>
        <taxon>Desulfovibrionia</taxon>
        <taxon>Desulfovibrionales</taxon>
        <taxon>Desulfovibrionaceae</taxon>
        <taxon>Desulfolutivibrio</taxon>
    </lineage>
</organism>
<sequence length="375" mass="39979">MNLPPFELERYFSVHEFTAKRLMCVSDCQPLTVAELLSLSDGAAEAFAALPMGYADSRGGPSLRQAICPLYAAVTPDDLLVHVGAEEAIFTFFSAIISPGDRVIVQTPCYRSLRDVPAALGASVLEWPGRQEDGWIPDLGFLKKALAEKTRAVIVNFPHNPTGALPDQDTFREIVRLCDAAGAVLFSDEVYRFLEYDPADRLPAACDLSDTAVSLGVMSKSFGLAGLRVGWVASKNAPVLAGMARVKDYTSICGSPATEFLAALALSQREAVLSRTRAITLDNLAAAGEFMARRADRFTWAAPKAGPIAFPRLADGGDAAAFAKRLLDATGALLLPGRVYGPYASHFRLGFGRAGFIEGLAVLDAFLDDAASPGS</sequence>
<dbReference type="PANTHER" id="PTHR43510">
    <property type="entry name" value="AMINOTRANSFERASE FUNCTION, HYPOTHETICAL (EUROFUNG)"/>
    <property type="match status" value="1"/>
</dbReference>
<keyword evidence="2" id="KW-0808">Transferase</keyword>
<dbReference type="GO" id="GO:0030170">
    <property type="term" value="F:pyridoxal phosphate binding"/>
    <property type="evidence" value="ECO:0007669"/>
    <property type="project" value="InterPro"/>
</dbReference>
<dbReference type="InterPro" id="IPR015422">
    <property type="entry name" value="PyrdxlP-dep_Trfase_small"/>
</dbReference>
<gene>
    <name evidence="2" type="ORF">G3N56_16195</name>
</gene>
<reference evidence="2 3" key="1">
    <citation type="submission" date="2020-02" db="EMBL/GenBank/DDBJ databases">
        <title>Comparative genomics of sulfur disproportionating microorganisms.</title>
        <authorList>
            <person name="Ward L.M."/>
            <person name="Bertran E."/>
            <person name="Johnston D.T."/>
        </authorList>
    </citation>
    <scope>NUCLEOTIDE SEQUENCE [LARGE SCALE GENOMIC DNA]</scope>
    <source>
        <strain evidence="2 3">DSM 3696</strain>
    </source>
</reference>
<dbReference type="Pfam" id="PF00155">
    <property type="entry name" value="Aminotran_1_2"/>
    <property type="match status" value="1"/>
</dbReference>
<keyword evidence="2" id="KW-0032">Aminotransferase</keyword>
<dbReference type="Gene3D" id="3.90.1150.10">
    <property type="entry name" value="Aspartate Aminotransferase, domain 1"/>
    <property type="match status" value="1"/>
</dbReference>
<dbReference type="EMBL" id="JAAGRQ010000088">
    <property type="protein sequence ID" value="NDY58275.1"/>
    <property type="molecule type" value="Genomic_DNA"/>
</dbReference>
<dbReference type="AlphaFoldDB" id="A0A7K3NR54"/>
<evidence type="ECO:0000259" key="1">
    <source>
        <dbReference type="Pfam" id="PF00155"/>
    </source>
</evidence>
<feature type="domain" description="Aminotransferase class I/classII large" evidence="1">
    <location>
        <begin position="53"/>
        <end position="351"/>
    </location>
</feature>